<dbReference type="EMBL" id="SJPW01000003">
    <property type="protein sequence ID" value="TWU56928.1"/>
    <property type="molecule type" value="Genomic_DNA"/>
</dbReference>
<sequence length="402" mass="45819">MNSPPSPTPIPTVTVDRKISIDAYRGMVMFLMLAEMLRLDRLAEHFPNVKFFQWIQFHTTHVAWEGCSLHDLIQPGFTFLVGVAMPFSIASRIKRGGSTKSMLLHAAWRSVALVLLGIVLRSLAYDQTNYTFDDTLTQIGLGYFFVFLIALAPRWVHYASAAAILILFWVAFSISPAPPADFDYPAVGVPTDWPHHYEGFASRWNKNSNLSWRFDVWFMNLFPRPEPFTHADGGYATLSFFPTMATMIFGLIAGLWLKEPLDLKARWIRFGGAIVFGFAIAFLLQWTGICPNVKRIWTPTFALFSGAWCMTWLFALHLICDVGRWQGWTFPFVVIGANSILIYVMSWTLEEPIHEFLHRHFGEGLFEVFGRSYSGGLIGAATMAIMFAVLLWLYRKRVFIKI</sequence>
<feature type="transmembrane region" description="Helical" evidence="1">
    <location>
        <begin position="135"/>
        <end position="151"/>
    </location>
</feature>
<protein>
    <recommendedName>
        <fullName evidence="4">DUF5009 domain-containing protein</fullName>
    </recommendedName>
</protein>
<dbReference type="Proteomes" id="UP000318288">
    <property type="component" value="Unassembled WGS sequence"/>
</dbReference>
<feature type="transmembrane region" description="Helical" evidence="1">
    <location>
        <begin position="72"/>
        <end position="90"/>
    </location>
</feature>
<comment type="caution">
    <text evidence="2">The sequence shown here is derived from an EMBL/GenBank/DDBJ whole genome shotgun (WGS) entry which is preliminary data.</text>
</comment>
<name>A0A5C6F6D7_9BACT</name>
<evidence type="ECO:0008006" key="4">
    <source>
        <dbReference type="Google" id="ProtNLM"/>
    </source>
</evidence>
<gene>
    <name evidence="2" type="ORF">Poly51_28460</name>
</gene>
<feature type="transmembrane region" description="Helical" evidence="1">
    <location>
        <begin position="267"/>
        <end position="284"/>
    </location>
</feature>
<organism evidence="2 3">
    <name type="scientific">Rubripirellula tenax</name>
    <dbReference type="NCBI Taxonomy" id="2528015"/>
    <lineage>
        <taxon>Bacteria</taxon>
        <taxon>Pseudomonadati</taxon>
        <taxon>Planctomycetota</taxon>
        <taxon>Planctomycetia</taxon>
        <taxon>Pirellulales</taxon>
        <taxon>Pirellulaceae</taxon>
        <taxon>Rubripirellula</taxon>
    </lineage>
</organism>
<keyword evidence="1" id="KW-1133">Transmembrane helix</keyword>
<feature type="transmembrane region" description="Helical" evidence="1">
    <location>
        <begin position="373"/>
        <end position="394"/>
    </location>
</feature>
<keyword evidence="1" id="KW-0812">Transmembrane</keyword>
<evidence type="ECO:0000313" key="3">
    <source>
        <dbReference type="Proteomes" id="UP000318288"/>
    </source>
</evidence>
<evidence type="ECO:0000313" key="2">
    <source>
        <dbReference type="EMBL" id="TWU56928.1"/>
    </source>
</evidence>
<feature type="transmembrane region" description="Helical" evidence="1">
    <location>
        <begin position="235"/>
        <end position="255"/>
    </location>
</feature>
<accession>A0A5C6F6D7</accession>
<keyword evidence="3" id="KW-1185">Reference proteome</keyword>
<dbReference type="RefSeq" id="WP_222435850.1">
    <property type="nucleotide sequence ID" value="NZ_SJPW01000003.1"/>
</dbReference>
<evidence type="ECO:0000256" key="1">
    <source>
        <dbReference type="SAM" id="Phobius"/>
    </source>
</evidence>
<feature type="transmembrane region" description="Helical" evidence="1">
    <location>
        <begin position="296"/>
        <end position="316"/>
    </location>
</feature>
<feature type="transmembrane region" description="Helical" evidence="1">
    <location>
        <begin position="102"/>
        <end position="123"/>
    </location>
</feature>
<feature type="transmembrane region" description="Helical" evidence="1">
    <location>
        <begin position="158"/>
        <end position="175"/>
    </location>
</feature>
<keyword evidence="1" id="KW-0472">Membrane</keyword>
<dbReference type="PANTHER" id="PTHR31061">
    <property type="entry name" value="LD22376P"/>
    <property type="match status" value="1"/>
</dbReference>
<reference evidence="2 3" key="1">
    <citation type="submission" date="2019-02" db="EMBL/GenBank/DDBJ databases">
        <title>Deep-cultivation of Planctomycetes and their phenomic and genomic characterization uncovers novel biology.</title>
        <authorList>
            <person name="Wiegand S."/>
            <person name="Jogler M."/>
            <person name="Boedeker C."/>
            <person name="Pinto D."/>
            <person name="Vollmers J."/>
            <person name="Rivas-Marin E."/>
            <person name="Kohn T."/>
            <person name="Peeters S.H."/>
            <person name="Heuer A."/>
            <person name="Rast P."/>
            <person name="Oberbeckmann S."/>
            <person name="Bunk B."/>
            <person name="Jeske O."/>
            <person name="Meyerdierks A."/>
            <person name="Storesund J.E."/>
            <person name="Kallscheuer N."/>
            <person name="Luecker S."/>
            <person name="Lage O.M."/>
            <person name="Pohl T."/>
            <person name="Merkel B.J."/>
            <person name="Hornburger P."/>
            <person name="Mueller R.-W."/>
            <person name="Bruemmer F."/>
            <person name="Labrenz M."/>
            <person name="Spormann A.M."/>
            <person name="Op Den Camp H."/>
            <person name="Overmann J."/>
            <person name="Amann R."/>
            <person name="Jetten M.S.M."/>
            <person name="Mascher T."/>
            <person name="Medema M.H."/>
            <person name="Devos D.P."/>
            <person name="Kaster A.-K."/>
            <person name="Ovreas L."/>
            <person name="Rohde M."/>
            <person name="Galperin M.Y."/>
            <person name="Jogler C."/>
        </authorList>
    </citation>
    <scope>NUCLEOTIDE SEQUENCE [LARGE SCALE GENOMIC DNA]</scope>
    <source>
        <strain evidence="2 3">Poly51</strain>
    </source>
</reference>
<proteinExistence type="predicted"/>
<feature type="transmembrane region" description="Helical" evidence="1">
    <location>
        <begin position="328"/>
        <end position="349"/>
    </location>
</feature>
<dbReference type="AlphaFoldDB" id="A0A5C6F6D7"/>
<dbReference type="PANTHER" id="PTHR31061:SF24">
    <property type="entry name" value="LD22376P"/>
    <property type="match status" value="1"/>
</dbReference>